<sequence>MVRHYIRKTERCMYPDGYILKAVKKVVAEKQKVCDVSKATSIPKRSILRYVKNFLAAGIQDEAEATTSIGGYQKPRKVFSSEQESNLSSYVKRASDIYHGILAYQYATQEKCIVPLSWSVKKEAGRDWLSGFMRRHQDLSIRKPQATSLSRATSFNNAPFG</sequence>
<organism evidence="1 2">
    <name type="scientific">Daphnia magna</name>
    <dbReference type="NCBI Taxonomy" id="35525"/>
    <lineage>
        <taxon>Eukaryota</taxon>
        <taxon>Metazoa</taxon>
        <taxon>Ecdysozoa</taxon>
        <taxon>Arthropoda</taxon>
        <taxon>Crustacea</taxon>
        <taxon>Branchiopoda</taxon>
        <taxon>Diplostraca</taxon>
        <taxon>Cladocera</taxon>
        <taxon>Anomopoda</taxon>
        <taxon>Daphniidae</taxon>
        <taxon>Daphnia</taxon>
    </lineage>
</organism>
<evidence type="ECO:0000313" key="1">
    <source>
        <dbReference type="EMBL" id="KAK4019637.1"/>
    </source>
</evidence>
<name>A0ABR0A3A7_9CRUS</name>
<dbReference type="EMBL" id="JAOYFB010000036">
    <property type="protein sequence ID" value="KAK4019637.1"/>
    <property type="molecule type" value="Genomic_DNA"/>
</dbReference>
<dbReference type="Proteomes" id="UP001234178">
    <property type="component" value="Unassembled WGS sequence"/>
</dbReference>
<gene>
    <name evidence="1" type="ORF">OUZ56_001651</name>
</gene>
<accession>A0ABR0A3A7</accession>
<evidence type="ECO:0008006" key="3">
    <source>
        <dbReference type="Google" id="ProtNLM"/>
    </source>
</evidence>
<evidence type="ECO:0000313" key="2">
    <source>
        <dbReference type="Proteomes" id="UP001234178"/>
    </source>
</evidence>
<protein>
    <recommendedName>
        <fullName evidence="3">HTH CENPB-type domain-containing protein</fullName>
    </recommendedName>
</protein>
<proteinExistence type="predicted"/>
<comment type="caution">
    <text evidence="1">The sequence shown here is derived from an EMBL/GenBank/DDBJ whole genome shotgun (WGS) entry which is preliminary data.</text>
</comment>
<reference evidence="1 2" key="1">
    <citation type="journal article" date="2023" name="Nucleic Acids Res.">
        <title>The hologenome of Daphnia magna reveals possible DNA methylation and microbiome-mediated evolution of the host genome.</title>
        <authorList>
            <person name="Chaturvedi A."/>
            <person name="Li X."/>
            <person name="Dhandapani V."/>
            <person name="Marshall H."/>
            <person name="Kissane S."/>
            <person name="Cuenca-Cambronero M."/>
            <person name="Asole G."/>
            <person name="Calvet F."/>
            <person name="Ruiz-Romero M."/>
            <person name="Marangio P."/>
            <person name="Guigo R."/>
            <person name="Rago D."/>
            <person name="Mirbahai L."/>
            <person name="Eastwood N."/>
            <person name="Colbourne J.K."/>
            <person name="Zhou J."/>
            <person name="Mallon E."/>
            <person name="Orsini L."/>
        </authorList>
    </citation>
    <scope>NUCLEOTIDE SEQUENCE [LARGE SCALE GENOMIC DNA]</scope>
    <source>
        <strain evidence="1">LRV0_1</strain>
    </source>
</reference>
<keyword evidence="2" id="KW-1185">Reference proteome</keyword>